<proteinExistence type="predicted"/>
<keyword evidence="2" id="KW-1185">Reference proteome</keyword>
<dbReference type="EMBL" id="JAMZMK010006144">
    <property type="protein sequence ID" value="KAI7750518.1"/>
    <property type="molecule type" value="Genomic_DNA"/>
</dbReference>
<comment type="caution">
    <text evidence="1">The sequence shown here is derived from an EMBL/GenBank/DDBJ whole genome shotgun (WGS) entry which is preliminary data.</text>
</comment>
<protein>
    <submittedName>
        <fullName evidence="1">Uncharacterized protein</fullName>
    </submittedName>
</protein>
<organism evidence="1 2">
    <name type="scientific">Ambrosia artemisiifolia</name>
    <name type="common">Common ragweed</name>
    <dbReference type="NCBI Taxonomy" id="4212"/>
    <lineage>
        <taxon>Eukaryota</taxon>
        <taxon>Viridiplantae</taxon>
        <taxon>Streptophyta</taxon>
        <taxon>Embryophyta</taxon>
        <taxon>Tracheophyta</taxon>
        <taxon>Spermatophyta</taxon>
        <taxon>Magnoliopsida</taxon>
        <taxon>eudicotyledons</taxon>
        <taxon>Gunneridae</taxon>
        <taxon>Pentapetalae</taxon>
        <taxon>asterids</taxon>
        <taxon>campanulids</taxon>
        <taxon>Asterales</taxon>
        <taxon>Asteraceae</taxon>
        <taxon>Asteroideae</taxon>
        <taxon>Heliantheae alliance</taxon>
        <taxon>Heliantheae</taxon>
        <taxon>Ambrosia</taxon>
    </lineage>
</organism>
<gene>
    <name evidence="1" type="ORF">M8C21_012366</name>
</gene>
<dbReference type="Proteomes" id="UP001206925">
    <property type="component" value="Unassembled WGS sequence"/>
</dbReference>
<accession>A0AAD5CY49</accession>
<evidence type="ECO:0000313" key="2">
    <source>
        <dbReference type="Proteomes" id="UP001206925"/>
    </source>
</evidence>
<reference evidence="1" key="1">
    <citation type="submission" date="2022-06" db="EMBL/GenBank/DDBJ databases">
        <title>Uncovering the hologenomic basis of an extraordinary plant invasion.</title>
        <authorList>
            <person name="Bieker V.C."/>
            <person name="Martin M.D."/>
            <person name="Gilbert T."/>
            <person name="Hodgins K."/>
            <person name="Battlay P."/>
            <person name="Petersen B."/>
            <person name="Wilson J."/>
        </authorList>
    </citation>
    <scope>NUCLEOTIDE SEQUENCE</scope>
    <source>
        <strain evidence="1">AA19_3_7</strain>
        <tissue evidence="1">Leaf</tissue>
    </source>
</reference>
<evidence type="ECO:0000313" key="1">
    <source>
        <dbReference type="EMBL" id="KAI7750518.1"/>
    </source>
</evidence>
<sequence length="105" mass="11918">MEIDSLEANKKLSTMVQIEMKTWDETDMVVWHVIHQRLKLMSEHVTFPILVFNKSLSMPSMDCHPNFATANPPLIKGSSTDQLATLQFPICLQNLILAKALIKIP</sequence>
<name>A0AAD5CY49_AMBAR</name>
<feature type="non-terminal residue" evidence="1">
    <location>
        <position position="105"/>
    </location>
</feature>
<dbReference type="AlphaFoldDB" id="A0AAD5CY49"/>